<proteinExistence type="predicted"/>
<sequence>MFCIIPIFSQETQNNSLENLFRLNFLSPGLGFDWAVSDKSLISTDLGIGYSGAFDEITLIENNGFQYVIAPFIGVQYKLIYNRDKRMKEGKPIAFNSGNFVSIRVRGRGASIADNVTRTDDVDFLIGPTWGLQRAFGKLHFLVDVGPTYYFDTLGNSGFFPLNIQVKLGLNLSNKEEKGG</sequence>
<evidence type="ECO:0000313" key="2">
    <source>
        <dbReference type="Proteomes" id="UP001337305"/>
    </source>
</evidence>
<name>A0ABU7XQN6_9FLAO</name>
<keyword evidence="2" id="KW-1185">Reference proteome</keyword>
<evidence type="ECO:0008006" key="3">
    <source>
        <dbReference type="Google" id="ProtNLM"/>
    </source>
</evidence>
<organism evidence="1 2">
    <name type="scientific">Flavivirga spongiicola</name>
    <dbReference type="NCBI Taxonomy" id="421621"/>
    <lineage>
        <taxon>Bacteria</taxon>
        <taxon>Pseudomonadati</taxon>
        <taxon>Bacteroidota</taxon>
        <taxon>Flavobacteriia</taxon>
        <taxon>Flavobacteriales</taxon>
        <taxon>Flavobacteriaceae</taxon>
        <taxon>Flavivirga</taxon>
    </lineage>
</organism>
<dbReference type="Proteomes" id="UP001337305">
    <property type="component" value="Unassembled WGS sequence"/>
</dbReference>
<dbReference type="EMBL" id="JAODOP010000001">
    <property type="protein sequence ID" value="MEF3832152.1"/>
    <property type="molecule type" value="Genomic_DNA"/>
</dbReference>
<protein>
    <recommendedName>
        <fullName evidence="3">Outer membrane protein beta-barrel domain-containing protein</fullName>
    </recommendedName>
</protein>
<evidence type="ECO:0000313" key="1">
    <source>
        <dbReference type="EMBL" id="MEF3832152.1"/>
    </source>
</evidence>
<dbReference type="RefSeq" id="WP_303309137.1">
    <property type="nucleotide sequence ID" value="NZ_JAODOP010000001.1"/>
</dbReference>
<comment type="caution">
    <text evidence="1">The sequence shown here is derived from an EMBL/GenBank/DDBJ whole genome shotgun (WGS) entry which is preliminary data.</text>
</comment>
<gene>
    <name evidence="1" type="ORF">N1F79_03315</name>
</gene>
<accession>A0ABU7XQN6</accession>
<reference evidence="1 2" key="1">
    <citation type="submission" date="2022-09" db="EMBL/GenBank/DDBJ databases">
        <title>Genome sequencing of Flavivirga sp. MEBiC05379.</title>
        <authorList>
            <person name="Oh H.-M."/>
            <person name="Kwon K.K."/>
            <person name="Park M.J."/>
            <person name="Yang S.-H."/>
        </authorList>
    </citation>
    <scope>NUCLEOTIDE SEQUENCE [LARGE SCALE GENOMIC DNA]</scope>
    <source>
        <strain evidence="1 2">MEBiC05379</strain>
    </source>
</reference>